<protein>
    <submittedName>
        <fullName evidence="3">Uncharacterized protein</fullName>
    </submittedName>
</protein>
<sequence length="383" mass="42298">MMSDRGNNTSSPRRLESFPIPTKARSNIHERGSESDRDQTQTSQSLSPPSLLLSRSSSHSPLRPTLGRLASFKISVPSSPYTSSRTASLPGTSTSGRNMHGRIEQIQHGQTQQSQFGREPSVFKRSPASSSTMNTPGQQQQKGRGSSFRRFRFSSSKRNIVNNSNNTSTSEREKKQSDGNSNNHGPRRIKSLTDSFRIGRRNRKTNDNNNNNNSTNNSTDTDGNGGGCKYYDYCIDFPRDNDNDNNNHHRNANTLLASNNNHNSFDDSEGSFGPPPRQILTRRSPIIKIDDNYRRINNNNNNNNNSNTTLRSYPAATGTQANRRNAGGHSGTPTKAGPPGYAPPRQDKTRQDKTTEHNRVGRPRNNAMNKAAAVGNGTPRNAS</sequence>
<evidence type="ECO:0000256" key="1">
    <source>
        <dbReference type="SAM" id="MobiDB-lite"/>
    </source>
</evidence>
<name>A0A6U9YD54_9STRA</name>
<feature type="region of interest" description="Disordered" evidence="1">
    <location>
        <begin position="1"/>
        <end position="64"/>
    </location>
</feature>
<feature type="compositionally biased region" description="Low complexity" evidence="1">
    <location>
        <begin position="153"/>
        <end position="169"/>
    </location>
</feature>
<reference evidence="3" key="1">
    <citation type="submission" date="2021-01" db="EMBL/GenBank/DDBJ databases">
        <authorList>
            <person name="Corre E."/>
            <person name="Pelletier E."/>
            <person name="Niang G."/>
            <person name="Scheremetjew M."/>
            <person name="Finn R."/>
            <person name="Kale V."/>
            <person name="Holt S."/>
            <person name="Cochrane G."/>
            <person name="Meng A."/>
            <person name="Brown T."/>
            <person name="Cohen L."/>
        </authorList>
    </citation>
    <scope>NUCLEOTIDE SEQUENCE</scope>
    <source>
        <strain evidence="3">10249 10 AB</strain>
    </source>
</reference>
<evidence type="ECO:0000313" key="2">
    <source>
        <dbReference type="EMBL" id="CAE0715482.1"/>
    </source>
</evidence>
<feature type="compositionally biased region" description="Polar residues" evidence="1">
    <location>
        <begin position="252"/>
        <end position="263"/>
    </location>
</feature>
<feature type="compositionally biased region" description="Low complexity" evidence="1">
    <location>
        <begin position="207"/>
        <end position="222"/>
    </location>
</feature>
<gene>
    <name evidence="2" type="ORF">PAUS00366_LOCUS8234</name>
    <name evidence="3" type="ORF">PAUS00366_LOCUS8235</name>
</gene>
<feature type="region of interest" description="Disordered" evidence="1">
    <location>
        <begin position="76"/>
        <end position="225"/>
    </location>
</feature>
<dbReference type="EMBL" id="HBIX01010929">
    <property type="protein sequence ID" value="CAE0715482.1"/>
    <property type="molecule type" value="Transcribed_RNA"/>
</dbReference>
<feature type="compositionally biased region" description="Polar residues" evidence="1">
    <location>
        <begin position="1"/>
        <end position="12"/>
    </location>
</feature>
<feature type="compositionally biased region" description="Basic and acidic residues" evidence="1">
    <location>
        <begin position="27"/>
        <end position="39"/>
    </location>
</feature>
<feature type="region of interest" description="Disordered" evidence="1">
    <location>
        <begin position="245"/>
        <end position="279"/>
    </location>
</feature>
<feature type="compositionally biased region" description="Low complexity" evidence="1">
    <location>
        <begin position="297"/>
        <end position="307"/>
    </location>
</feature>
<evidence type="ECO:0000313" key="3">
    <source>
        <dbReference type="EMBL" id="CAE0715483.1"/>
    </source>
</evidence>
<feature type="compositionally biased region" description="Low complexity" evidence="1">
    <location>
        <begin position="40"/>
        <end position="64"/>
    </location>
</feature>
<organism evidence="3">
    <name type="scientific">Pseudo-nitzschia australis</name>
    <dbReference type="NCBI Taxonomy" id="44445"/>
    <lineage>
        <taxon>Eukaryota</taxon>
        <taxon>Sar</taxon>
        <taxon>Stramenopiles</taxon>
        <taxon>Ochrophyta</taxon>
        <taxon>Bacillariophyta</taxon>
        <taxon>Bacillariophyceae</taxon>
        <taxon>Bacillariophycidae</taxon>
        <taxon>Bacillariales</taxon>
        <taxon>Bacillariaceae</taxon>
        <taxon>Pseudo-nitzschia</taxon>
    </lineage>
</organism>
<dbReference type="EMBL" id="HBIX01010930">
    <property type="protein sequence ID" value="CAE0715483.1"/>
    <property type="molecule type" value="Transcribed_RNA"/>
</dbReference>
<dbReference type="AlphaFoldDB" id="A0A6U9YD54"/>
<feature type="compositionally biased region" description="Basic and acidic residues" evidence="1">
    <location>
        <begin position="345"/>
        <end position="359"/>
    </location>
</feature>
<feature type="region of interest" description="Disordered" evidence="1">
    <location>
        <begin position="291"/>
        <end position="383"/>
    </location>
</feature>
<feature type="compositionally biased region" description="Polar residues" evidence="1">
    <location>
        <begin position="76"/>
        <end position="97"/>
    </location>
</feature>
<proteinExistence type="predicted"/>
<accession>A0A6U9YD54</accession>
<feature type="compositionally biased region" description="Polar residues" evidence="1">
    <location>
        <begin position="127"/>
        <end position="141"/>
    </location>
</feature>
<feature type="compositionally biased region" description="Polar residues" evidence="1">
    <location>
        <begin position="107"/>
        <end position="116"/>
    </location>
</feature>